<dbReference type="HOGENOM" id="CLU_2055959_0_0_2"/>
<keyword evidence="1" id="KW-0472">Membrane</keyword>
<dbReference type="EMBL" id="AEGP01000020">
    <property type="protein sequence ID" value="EGG42849.1"/>
    <property type="molecule type" value="Genomic_DNA"/>
</dbReference>
<keyword evidence="1" id="KW-1133">Transmembrane helix</keyword>
<evidence type="ECO:0000313" key="2">
    <source>
        <dbReference type="EMBL" id="EGG42849.1"/>
    </source>
</evidence>
<keyword evidence="1" id="KW-0812">Transmembrane</keyword>
<feature type="transmembrane region" description="Helical" evidence="1">
    <location>
        <begin position="20"/>
        <end position="37"/>
    </location>
</feature>
<proteinExistence type="predicted"/>
<reference evidence="2" key="1">
    <citation type="journal article" date="2011" name="PLoS ONE">
        <title>Genome of a low-salinity ammonia-oxidizing archaeon determined by single-cell and metagenomic analysis.</title>
        <authorList>
            <person name="Blainey P.C."/>
            <person name="Mosier A.C."/>
            <person name="Potanina A."/>
            <person name="Francis C.A."/>
            <person name="Quake S.R."/>
        </authorList>
    </citation>
    <scope>NUCLEOTIDE SEQUENCE [LARGE SCALE GENOMIC DNA]</scope>
    <source>
        <strain evidence="2">SFB1</strain>
    </source>
</reference>
<gene>
    <name evidence="2" type="ORF">Nlim_0274</name>
</gene>
<name>F3KIH6_9ARCH</name>
<protein>
    <submittedName>
        <fullName evidence="2">Uncharacterized protein</fullName>
    </submittedName>
</protein>
<evidence type="ECO:0000256" key="1">
    <source>
        <dbReference type="SAM" id="Phobius"/>
    </source>
</evidence>
<sequence>MLSITPLLVNVPEVVITPPLAMLIFPSFTITPLLVTVPMSKLTFDAITSVSVGPITRVATTHVEVTEFHVPPTAGATQDILSLTVEVNAAALGAERAKTEINATNTGSIRIFLCLSLST</sequence>
<dbReference type="AlphaFoldDB" id="F3KIH6"/>
<comment type="caution">
    <text evidence="2">The sequence shown here is derived from an EMBL/GenBank/DDBJ whole genome shotgun (WGS) entry which is preliminary data.</text>
</comment>
<accession>F3KIH6</accession>
<organism evidence="2">
    <name type="scientific">Candidatus Nitrosarchaeum limnium SFB1</name>
    <dbReference type="NCBI Taxonomy" id="886738"/>
    <lineage>
        <taxon>Archaea</taxon>
        <taxon>Nitrososphaerota</taxon>
        <taxon>Nitrososphaeria</taxon>
        <taxon>Nitrosopumilales</taxon>
        <taxon>Nitrosopumilaceae</taxon>
        <taxon>Nitrosarchaeum</taxon>
    </lineage>
</organism>
<dbReference type="Proteomes" id="UP000004348">
    <property type="component" value="Chromosome"/>
</dbReference>